<evidence type="ECO:0000313" key="13">
    <source>
        <dbReference type="EMBL" id="SOH94961.1"/>
    </source>
</evidence>
<keyword evidence="3 9" id="KW-0285">Flavoprotein</keyword>
<evidence type="ECO:0000259" key="12">
    <source>
        <dbReference type="Pfam" id="PF02771"/>
    </source>
</evidence>
<reference evidence="14" key="1">
    <citation type="submission" date="2017-09" db="EMBL/GenBank/DDBJ databases">
        <authorList>
            <person name="Varghese N."/>
            <person name="Submissions S."/>
        </authorList>
    </citation>
    <scope>NUCLEOTIDE SEQUENCE [LARGE SCALE GENOMIC DNA]</scope>
    <source>
        <strain evidence="14">C7</strain>
    </source>
</reference>
<evidence type="ECO:0000256" key="6">
    <source>
        <dbReference type="ARBA" id="ARBA00066461"/>
    </source>
</evidence>
<evidence type="ECO:0000256" key="8">
    <source>
        <dbReference type="ARBA" id="ARBA00075603"/>
    </source>
</evidence>
<dbReference type="InterPro" id="IPR013786">
    <property type="entry name" value="AcylCoA_DH/ox_N"/>
</dbReference>
<keyword evidence="9" id="KW-0560">Oxidoreductase</keyword>
<evidence type="ECO:0000256" key="5">
    <source>
        <dbReference type="ARBA" id="ARBA00052938"/>
    </source>
</evidence>
<evidence type="ECO:0000259" key="11">
    <source>
        <dbReference type="Pfam" id="PF02770"/>
    </source>
</evidence>
<dbReference type="NCBIfam" id="NF042439">
    <property type="entry name" value="SulpropCoADesulf"/>
    <property type="match status" value="1"/>
</dbReference>
<dbReference type="Gene3D" id="2.40.110.10">
    <property type="entry name" value="Butyryl-CoA Dehydrogenase, subunit A, domain 2"/>
    <property type="match status" value="1"/>
</dbReference>
<dbReference type="Pfam" id="PF00441">
    <property type="entry name" value="Acyl-CoA_dh_1"/>
    <property type="match status" value="1"/>
</dbReference>
<evidence type="ECO:0000256" key="4">
    <source>
        <dbReference type="ARBA" id="ARBA00022827"/>
    </source>
</evidence>
<dbReference type="EC" id="3.13.1.4" evidence="6"/>
<keyword evidence="14" id="KW-1185">Reference proteome</keyword>
<feature type="domain" description="Acyl-CoA oxidase/dehydrogenase middle" evidence="11">
    <location>
        <begin position="118"/>
        <end position="219"/>
    </location>
</feature>
<dbReference type="GO" id="GO:0050660">
    <property type="term" value="F:flavin adenine dinucleotide binding"/>
    <property type="evidence" value="ECO:0007669"/>
    <property type="project" value="InterPro"/>
</dbReference>
<dbReference type="AlphaFoldDB" id="A0A2C9CTW8"/>
<comment type="cofactor">
    <cofactor evidence="1 9">
        <name>FAD</name>
        <dbReference type="ChEBI" id="CHEBI:57692"/>
    </cofactor>
</comment>
<dbReference type="PANTHER" id="PTHR43884:SF12">
    <property type="entry name" value="ISOVALERYL-COA DEHYDROGENASE, MITOCHONDRIAL-RELATED"/>
    <property type="match status" value="1"/>
</dbReference>
<proteinExistence type="inferred from homology"/>
<dbReference type="InterPro" id="IPR050032">
    <property type="entry name" value="AcdA"/>
</dbReference>
<dbReference type="RefSeq" id="WP_097931039.1">
    <property type="nucleotide sequence ID" value="NZ_OCTN01000006.1"/>
</dbReference>
<dbReference type="PIRSF" id="PIRSF016578">
    <property type="entry name" value="HsaA"/>
    <property type="match status" value="1"/>
</dbReference>
<feature type="domain" description="Acyl-CoA dehydrogenase/oxidase C-terminal" evidence="10">
    <location>
        <begin position="236"/>
        <end position="386"/>
    </location>
</feature>
<dbReference type="InterPro" id="IPR036250">
    <property type="entry name" value="AcylCo_DH-like_C"/>
</dbReference>
<dbReference type="InterPro" id="IPR009100">
    <property type="entry name" value="AcylCoA_DH/oxidase_NM_dom_sf"/>
</dbReference>
<dbReference type="Pfam" id="PF02771">
    <property type="entry name" value="Acyl-CoA_dh_N"/>
    <property type="match status" value="1"/>
</dbReference>
<evidence type="ECO:0000259" key="10">
    <source>
        <dbReference type="Pfam" id="PF00441"/>
    </source>
</evidence>
<evidence type="ECO:0000256" key="2">
    <source>
        <dbReference type="ARBA" id="ARBA00009347"/>
    </source>
</evidence>
<sequence>MDHVRTTDTYRAIARVLATRFAPRAAEWDKTRTYCWPNVRDLTDAGLMGMTIPKEFGGKGASFFDVVTVVEEIAKACTLSARIVVEANMGGISAVMAYGTNAQRAFAAPFVLAGDKPAICITEPEAGSAATQMRTTARRVGNRYILNGYKHWITGGGVSKLYLIFAQVLAEDGTPQGITGFLVHYDPANGVTPRGFRVVGREHTMGLCGMPEAELRFDDLHVDANMMLTPPSGLRRGFADLMNAYNSQRVGAGTIAMGVAAGALEHATRYLKTRHQFGRPIAEFQGLQWMLADMDTSVHASRLMLHEAAKSRGPTGSSFPDMMMAARAKAFAADHAIKVVDNALQIFGARGYGDKEPLERMYRDVRMFTIGGGTAQILKTQVAGHLLDIKTPQTRDGYAGRG</sequence>
<evidence type="ECO:0000256" key="3">
    <source>
        <dbReference type="ARBA" id="ARBA00022630"/>
    </source>
</evidence>
<protein>
    <recommendedName>
        <fullName evidence="7">3-sulfinopropanoyl-CoA desulfinase</fullName>
        <ecNumber evidence="6">3.13.1.4</ecNumber>
    </recommendedName>
    <alternativeName>
        <fullName evidence="8">3-sulfinopropionyl coenzyme A desulfinase</fullName>
    </alternativeName>
</protein>
<evidence type="ECO:0000256" key="7">
    <source>
        <dbReference type="ARBA" id="ARBA00068311"/>
    </source>
</evidence>
<dbReference type="InterPro" id="IPR006091">
    <property type="entry name" value="Acyl-CoA_Oxase/DH_mid-dom"/>
</dbReference>
<dbReference type="SUPFAM" id="SSF47203">
    <property type="entry name" value="Acyl-CoA dehydrogenase C-terminal domain-like"/>
    <property type="match status" value="1"/>
</dbReference>
<comment type="similarity">
    <text evidence="2 9">Belongs to the acyl-CoA dehydrogenase family.</text>
</comment>
<dbReference type="InterPro" id="IPR009075">
    <property type="entry name" value="AcylCo_DH/oxidase_C"/>
</dbReference>
<evidence type="ECO:0000313" key="14">
    <source>
        <dbReference type="Proteomes" id="UP000220034"/>
    </source>
</evidence>
<accession>A0A2C9CTW8</accession>
<dbReference type="InterPro" id="IPR046373">
    <property type="entry name" value="Acyl-CoA_Oxase/DH_mid-dom_sf"/>
</dbReference>
<dbReference type="Gene3D" id="1.20.140.10">
    <property type="entry name" value="Butyryl-CoA Dehydrogenase, subunit A, domain 3"/>
    <property type="match status" value="1"/>
</dbReference>
<dbReference type="SUPFAM" id="SSF56645">
    <property type="entry name" value="Acyl-CoA dehydrogenase NM domain-like"/>
    <property type="match status" value="1"/>
</dbReference>
<name>A0A2C9CTW8_9RHOB</name>
<keyword evidence="4 9" id="KW-0274">FAD</keyword>
<dbReference type="OrthoDB" id="9775090at2"/>
<comment type="catalytic activity">
    <reaction evidence="5">
        <text>3-sulfinopropanoyl-CoA + H2O = propanoyl-CoA + sulfite + H(+)</text>
        <dbReference type="Rhea" id="RHEA:41624"/>
        <dbReference type="ChEBI" id="CHEBI:15377"/>
        <dbReference type="ChEBI" id="CHEBI:15378"/>
        <dbReference type="ChEBI" id="CHEBI:17359"/>
        <dbReference type="ChEBI" id="CHEBI:57392"/>
        <dbReference type="ChEBI" id="CHEBI:78349"/>
        <dbReference type="EC" id="3.13.1.4"/>
    </reaction>
    <physiologicalReaction direction="left-to-right" evidence="5">
        <dbReference type="Rhea" id="RHEA:41625"/>
    </physiologicalReaction>
</comment>
<dbReference type="EMBL" id="OCTN01000006">
    <property type="protein sequence ID" value="SOH94961.1"/>
    <property type="molecule type" value="Genomic_DNA"/>
</dbReference>
<gene>
    <name evidence="13" type="ORF">SAMN06273572_106112</name>
</gene>
<evidence type="ECO:0000256" key="1">
    <source>
        <dbReference type="ARBA" id="ARBA00001974"/>
    </source>
</evidence>
<dbReference type="InterPro" id="IPR037069">
    <property type="entry name" value="AcylCoA_DH/ox_N_sf"/>
</dbReference>
<organism evidence="13 14">
    <name type="scientific">Pontivivens marinum</name>
    <dbReference type="NCBI Taxonomy" id="1690039"/>
    <lineage>
        <taxon>Bacteria</taxon>
        <taxon>Pseudomonadati</taxon>
        <taxon>Pseudomonadota</taxon>
        <taxon>Alphaproteobacteria</taxon>
        <taxon>Rhodobacterales</taxon>
        <taxon>Paracoccaceae</taxon>
        <taxon>Pontivivens</taxon>
    </lineage>
</organism>
<dbReference type="GO" id="GO:0003995">
    <property type="term" value="F:acyl-CoA dehydrogenase activity"/>
    <property type="evidence" value="ECO:0007669"/>
    <property type="project" value="TreeGrafter"/>
</dbReference>
<dbReference type="Gene3D" id="1.10.540.10">
    <property type="entry name" value="Acyl-CoA dehydrogenase/oxidase, N-terminal domain"/>
    <property type="match status" value="1"/>
</dbReference>
<dbReference type="Pfam" id="PF02770">
    <property type="entry name" value="Acyl-CoA_dh_M"/>
    <property type="match status" value="1"/>
</dbReference>
<dbReference type="FunFam" id="1.20.140.10:FF:000004">
    <property type="entry name" value="Acyl-CoA dehydrogenase FadE25"/>
    <property type="match status" value="1"/>
</dbReference>
<evidence type="ECO:0000256" key="9">
    <source>
        <dbReference type="RuleBase" id="RU362125"/>
    </source>
</evidence>
<feature type="domain" description="Acyl-CoA dehydrogenase/oxidase N-terminal" evidence="12">
    <location>
        <begin position="12"/>
        <end position="114"/>
    </location>
</feature>
<dbReference type="Proteomes" id="UP000220034">
    <property type="component" value="Unassembled WGS sequence"/>
</dbReference>
<dbReference type="PANTHER" id="PTHR43884">
    <property type="entry name" value="ACYL-COA DEHYDROGENASE"/>
    <property type="match status" value="1"/>
</dbReference>